<dbReference type="Proteomes" id="UP001055072">
    <property type="component" value="Unassembled WGS sequence"/>
</dbReference>
<proteinExistence type="predicted"/>
<accession>A0ACB8U5F6</accession>
<name>A0ACB8U5F6_9APHY</name>
<protein>
    <submittedName>
        <fullName evidence="1">Uncharacterized protein</fullName>
    </submittedName>
</protein>
<reference evidence="1" key="1">
    <citation type="journal article" date="2021" name="Environ. Microbiol.">
        <title>Gene family expansions and transcriptome signatures uncover fungal adaptations to wood decay.</title>
        <authorList>
            <person name="Hage H."/>
            <person name="Miyauchi S."/>
            <person name="Viragh M."/>
            <person name="Drula E."/>
            <person name="Min B."/>
            <person name="Chaduli D."/>
            <person name="Navarro D."/>
            <person name="Favel A."/>
            <person name="Norest M."/>
            <person name="Lesage-Meessen L."/>
            <person name="Balint B."/>
            <person name="Merenyi Z."/>
            <person name="de Eugenio L."/>
            <person name="Morin E."/>
            <person name="Martinez A.T."/>
            <person name="Baldrian P."/>
            <person name="Stursova M."/>
            <person name="Martinez M.J."/>
            <person name="Novotny C."/>
            <person name="Magnuson J.K."/>
            <person name="Spatafora J.W."/>
            <person name="Maurice S."/>
            <person name="Pangilinan J."/>
            <person name="Andreopoulos W."/>
            <person name="LaButti K."/>
            <person name="Hundley H."/>
            <person name="Na H."/>
            <person name="Kuo A."/>
            <person name="Barry K."/>
            <person name="Lipzen A."/>
            <person name="Henrissat B."/>
            <person name="Riley R."/>
            <person name="Ahrendt S."/>
            <person name="Nagy L.G."/>
            <person name="Grigoriev I.V."/>
            <person name="Martin F."/>
            <person name="Rosso M.N."/>
        </authorList>
    </citation>
    <scope>NUCLEOTIDE SEQUENCE</scope>
    <source>
        <strain evidence="1">CBS 384.51</strain>
    </source>
</reference>
<comment type="caution">
    <text evidence="1">The sequence shown here is derived from an EMBL/GenBank/DDBJ whole genome shotgun (WGS) entry which is preliminary data.</text>
</comment>
<keyword evidence="2" id="KW-1185">Reference proteome</keyword>
<evidence type="ECO:0000313" key="1">
    <source>
        <dbReference type="EMBL" id="KAI0089426.1"/>
    </source>
</evidence>
<dbReference type="EMBL" id="MU274910">
    <property type="protein sequence ID" value="KAI0089426.1"/>
    <property type="molecule type" value="Genomic_DNA"/>
</dbReference>
<evidence type="ECO:0000313" key="2">
    <source>
        <dbReference type="Proteomes" id="UP001055072"/>
    </source>
</evidence>
<sequence length="454" mass="50152">MSARQPFIPQLKQPVSAGDSSSDSLKADTSINSDSGESNRSSATSMTLHSGASDDISLSSGINKPLNLANLGKKKKPDNEETPPFLPKARRSFDSDDVVRPFSPSAKAFKPSVNHRGLKVAAPSPFFPSTASFQPMSAFRTPRVTSPTKRHSAASIDDLNINKPHTTAEGEMFAPSDDIQQYEDVSHDGPRRLSRSSTRGLEDQTEISNGNRLRNGMDIEHEGFNYSDSTSVFEDRYTRMPARRVQKRIERTEELDVEEDYNTSKRYKLDDEQELQNNFASRRESLAPYQSSPQRSPSPSAAPRSGFVYAPLGTHAPVPVGNIRKEQPLSQVLGQDVDLLVNTHLDAYEDAKKKWSNCSIDEWRAGADELAGRFGKLLEFVKDHMNDKLALYANLETKLGSHRKVLAEREKTLEEVRDNLIRNGGNVCGIAKGLEKSGSDAQDNVSANDNRGAD</sequence>
<gene>
    <name evidence="1" type="ORF">BDY19DRAFT_993033</name>
</gene>
<organism evidence="1 2">
    <name type="scientific">Irpex rosettiformis</name>
    <dbReference type="NCBI Taxonomy" id="378272"/>
    <lineage>
        <taxon>Eukaryota</taxon>
        <taxon>Fungi</taxon>
        <taxon>Dikarya</taxon>
        <taxon>Basidiomycota</taxon>
        <taxon>Agaricomycotina</taxon>
        <taxon>Agaricomycetes</taxon>
        <taxon>Polyporales</taxon>
        <taxon>Irpicaceae</taxon>
        <taxon>Irpex</taxon>
    </lineage>
</organism>